<evidence type="ECO:0000256" key="1">
    <source>
        <dbReference type="SAM" id="Phobius"/>
    </source>
</evidence>
<keyword evidence="1" id="KW-0472">Membrane</keyword>
<name>A0A4R6QGB4_9FLAO</name>
<reference evidence="2 3" key="1">
    <citation type="submission" date="2019-03" db="EMBL/GenBank/DDBJ databases">
        <title>Genomic Encyclopedia of Archaeal and Bacterial Type Strains, Phase II (KMG-II): from individual species to whole genera.</title>
        <authorList>
            <person name="Goeker M."/>
        </authorList>
    </citation>
    <scope>NUCLEOTIDE SEQUENCE [LARGE SCALE GENOMIC DNA]</scope>
    <source>
        <strain evidence="2 3">DSM 25687</strain>
    </source>
</reference>
<sequence length="58" mass="6821">MNTDFYNLLGGFYCWIFKFCKTKLADEQAEKNKTRNLLTAFILNLTFVVTLAIIITYF</sequence>
<dbReference type="AlphaFoldDB" id="A0A4R6QGB4"/>
<accession>A0A4R6QGB4</accession>
<comment type="caution">
    <text evidence="2">The sequence shown here is derived from an EMBL/GenBank/DDBJ whole genome shotgun (WGS) entry which is preliminary data.</text>
</comment>
<protein>
    <submittedName>
        <fullName evidence="2">Uncharacterized protein</fullName>
    </submittedName>
</protein>
<keyword evidence="3" id="KW-1185">Reference proteome</keyword>
<proteinExistence type="predicted"/>
<organism evidence="2 3">
    <name type="scientific">Flavobacterium dankookense</name>
    <dbReference type="NCBI Taxonomy" id="706186"/>
    <lineage>
        <taxon>Bacteria</taxon>
        <taxon>Pseudomonadati</taxon>
        <taxon>Bacteroidota</taxon>
        <taxon>Flavobacteriia</taxon>
        <taxon>Flavobacteriales</taxon>
        <taxon>Flavobacteriaceae</taxon>
        <taxon>Flavobacterium</taxon>
    </lineage>
</organism>
<dbReference type="EMBL" id="SNXR01000011">
    <property type="protein sequence ID" value="TDP61086.1"/>
    <property type="molecule type" value="Genomic_DNA"/>
</dbReference>
<keyword evidence="1" id="KW-1133">Transmembrane helix</keyword>
<evidence type="ECO:0000313" key="2">
    <source>
        <dbReference type="EMBL" id="TDP61086.1"/>
    </source>
</evidence>
<feature type="transmembrane region" description="Helical" evidence="1">
    <location>
        <begin position="37"/>
        <end position="57"/>
    </location>
</feature>
<gene>
    <name evidence="2" type="ORF">BC748_0696</name>
</gene>
<dbReference type="Proteomes" id="UP000295260">
    <property type="component" value="Unassembled WGS sequence"/>
</dbReference>
<evidence type="ECO:0000313" key="3">
    <source>
        <dbReference type="Proteomes" id="UP000295260"/>
    </source>
</evidence>
<keyword evidence="1" id="KW-0812">Transmembrane</keyword>